<dbReference type="SMART" id="SM00839">
    <property type="entry name" value="ELFV_dehydrog"/>
    <property type="match status" value="1"/>
</dbReference>
<keyword evidence="2" id="KW-0560">Oxidoreductase</keyword>
<dbReference type="InterPro" id="IPR036291">
    <property type="entry name" value="NAD(P)-bd_dom_sf"/>
</dbReference>
<dbReference type="GO" id="GO:0004069">
    <property type="term" value="F:L-aspartate:2-oxoglutarate aminotransferase activity"/>
    <property type="evidence" value="ECO:0007669"/>
    <property type="project" value="InterPro"/>
</dbReference>
<dbReference type="PANTHER" id="PTHR11606">
    <property type="entry name" value="GLUTAMATE DEHYDROGENASE"/>
    <property type="match status" value="1"/>
</dbReference>
<dbReference type="SUPFAM" id="SSF51735">
    <property type="entry name" value="NAD(P)-binding Rossmann-fold domains"/>
    <property type="match status" value="1"/>
</dbReference>
<dbReference type="Pfam" id="PF00208">
    <property type="entry name" value="ELFV_dehydrog"/>
    <property type="match status" value="1"/>
</dbReference>
<dbReference type="RefSeq" id="WP_155302331.1">
    <property type="nucleotide sequence ID" value="NZ_AP021875.1"/>
</dbReference>
<gene>
    <name evidence="5" type="ORF">DSCW_06190</name>
</gene>
<evidence type="ECO:0000256" key="1">
    <source>
        <dbReference type="ARBA" id="ARBA00006382"/>
    </source>
</evidence>
<accession>A0A5K7YTP1</accession>
<dbReference type="InterPro" id="IPR046346">
    <property type="entry name" value="Aminoacid_DH-like_N_sf"/>
</dbReference>
<evidence type="ECO:0000313" key="5">
    <source>
        <dbReference type="EMBL" id="BBO73202.1"/>
    </source>
</evidence>
<evidence type="ECO:0000313" key="6">
    <source>
        <dbReference type="Proteomes" id="UP000427769"/>
    </source>
</evidence>
<feature type="domain" description="Glutamate/phenylalanine/leucine/valine/L-tryptophan dehydrogenase C-terminal" evidence="4">
    <location>
        <begin position="667"/>
        <end position="957"/>
    </location>
</feature>
<evidence type="ECO:0000256" key="2">
    <source>
        <dbReference type="ARBA" id="ARBA00023002"/>
    </source>
</evidence>
<dbReference type="AlphaFoldDB" id="A0A5K7YTP1"/>
<dbReference type="Pfam" id="PF05088">
    <property type="entry name" value="Bac_GDH_CD"/>
    <property type="match status" value="1"/>
</dbReference>
<sequence>MITQTNDIHGALSVTRGSQIVELVEQVNLDIRGLYQAVIDLASEGLITSSAINMAAGILLKDLGLPNYFFENLQQTSLKGMLASIATSMAVNKDRVFLTGRVATIDFSLEHENALQKVRIATQETRDSMETMLNESISGHRREYYYNPESQYYTYIARPETVKDFDRKEFKKSRFLFDLAGDYHATPEPTRMRYKRFLEEMERSALPFIEVFNLPETGETRLMFNSDFEDPQIAILRNICQDHGFELNRAYWEPYLGKARTPSSICSIYLLGELSQKKEAALLTDLGAFLSLSVNGITELYAKRHLSFNEMLFAINAVDFTHMFIFQERENGTDREILQRLDSQDYREAFASRIHKSNKSTYSLRIIIETVRANPDLIKKLYGIFAGRFDPSHRNRMTEQRIEKEFQAFRKTIASRFIDFRLGYDIFLFMFKFVSGTLKTNFYKPQKRSFSFRLDNRVLDPLVFDQSVYGVFFVNGHYARGTHLRADDISRGGVRMIRTTPENHTAELDNAVLLNFALGPKAQRLKHKDICESGAKGVVIPHPLYATGYGLDALFDFTEGIMDLMLETDGIVDYCEKPEMLFFGPDEGTASFMDAVSYRARERGYKHWRTITTGKSFGIPHDTYGRLEGGTLFGLFDCGDKGTGLKVEGQSDLTSLDMDEIRERIGGKIDTSGMTTTSVVTSFRTLIEHYGQREEDLNLMMTGGPDGDLGANQIQCYKGKICLIVDGGSVLFDPDGLNRDELLKIAFKRHSRPRSNSLAFPPEKLGPRGFMVPMAAKRCTLPDGAWVEDGALFHRTFLTNPENRRYIEEADIRAFIPCGGFKDTINHGNVKGFLENFRELAFIVEGANVFFDDAARRHIAAHSAVKHIKDSTANKGGVFSSSIAEVLAAFLLGDQYEEKLLDNDEIRWRLIKDIMDLVAKYSRLETKVLIEIYEQNPKTPLFTLSERTSEQIFALQEEIQADLNAVLEDRDLVWNTMLHYIPSILVEQLGRETIETLLNDNELEAYRNAIITKKLASLAFYKFGLDWEEYCSSFRKDSMESLRRVV</sequence>
<dbReference type="EMBL" id="AP021875">
    <property type="protein sequence ID" value="BBO73202.1"/>
    <property type="molecule type" value="Genomic_DNA"/>
</dbReference>
<name>A0A5K7YTP1_9BACT</name>
<dbReference type="InterPro" id="IPR006096">
    <property type="entry name" value="Glu/Leu/Phe/Val/Trp_DH_C"/>
</dbReference>
<proteinExistence type="inferred from homology"/>
<protein>
    <recommendedName>
        <fullName evidence="4">Glutamate/phenylalanine/leucine/valine/L-tryptophan dehydrogenase C-terminal domain-containing protein</fullName>
    </recommendedName>
</protein>
<dbReference type="InterPro" id="IPR028971">
    <property type="entry name" value="NAD-GDH_cat"/>
</dbReference>
<dbReference type="Gene3D" id="3.40.50.720">
    <property type="entry name" value="NAD(P)-binding Rossmann-like Domain"/>
    <property type="match status" value="1"/>
</dbReference>
<organism evidence="5 6">
    <name type="scientific">Desulfosarcina widdelii</name>
    <dbReference type="NCBI Taxonomy" id="947919"/>
    <lineage>
        <taxon>Bacteria</taxon>
        <taxon>Pseudomonadati</taxon>
        <taxon>Thermodesulfobacteriota</taxon>
        <taxon>Desulfobacteria</taxon>
        <taxon>Desulfobacterales</taxon>
        <taxon>Desulfosarcinaceae</taxon>
        <taxon>Desulfosarcina</taxon>
    </lineage>
</organism>
<evidence type="ECO:0000256" key="3">
    <source>
        <dbReference type="ARBA" id="ARBA00023027"/>
    </source>
</evidence>
<dbReference type="GO" id="GO:0006538">
    <property type="term" value="P:L-glutamate catabolic process"/>
    <property type="evidence" value="ECO:0007669"/>
    <property type="project" value="InterPro"/>
</dbReference>
<dbReference type="PANTHER" id="PTHR11606:SF24">
    <property type="entry name" value="NAD-SPECIFIC GLUTAMATE DEHYDROGENASE"/>
    <property type="match status" value="1"/>
</dbReference>
<keyword evidence="6" id="KW-1185">Reference proteome</keyword>
<keyword evidence="3" id="KW-0520">NAD</keyword>
<dbReference type="SUPFAM" id="SSF53223">
    <property type="entry name" value="Aminoacid dehydrogenase-like, N-terminal domain"/>
    <property type="match status" value="1"/>
</dbReference>
<reference evidence="5 6" key="1">
    <citation type="submission" date="2019-11" db="EMBL/GenBank/DDBJ databases">
        <title>Comparative genomics of hydrocarbon-degrading Desulfosarcina strains.</title>
        <authorList>
            <person name="Watanabe M."/>
            <person name="Kojima H."/>
            <person name="Fukui M."/>
        </authorList>
    </citation>
    <scope>NUCLEOTIDE SEQUENCE [LARGE SCALE GENOMIC DNA]</scope>
    <source>
        <strain evidence="5 6">PP31</strain>
    </source>
</reference>
<dbReference type="GO" id="GO:0004352">
    <property type="term" value="F:glutamate dehydrogenase (NAD+) activity"/>
    <property type="evidence" value="ECO:0007669"/>
    <property type="project" value="InterPro"/>
</dbReference>
<evidence type="ECO:0000259" key="4">
    <source>
        <dbReference type="SMART" id="SM00839"/>
    </source>
</evidence>
<dbReference type="KEGG" id="dwd:DSCW_06190"/>
<comment type="similarity">
    <text evidence="1">Belongs to the Glu/Leu/Phe/Val dehydrogenases family.</text>
</comment>
<dbReference type="Proteomes" id="UP000427769">
    <property type="component" value="Chromosome"/>
</dbReference>
<dbReference type="OrthoDB" id="19378at2"/>